<evidence type="ECO:0000313" key="2">
    <source>
        <dbReference type="EMBL" id="RRK34141.1"/>
    </source>
</evidence>
<sequence length="415" mass="46711">MFGQLLIKECRQTARSLIYWLIVLVLIFDYTSQLGSTKMEPEPEKGLESYGYKPSDDENIIMEATLGMLTQEYGGGGFATYPIGFYKRVTLNEKEEQRIEEILRETTGISGRDEAGKLLMEWYEAQNAASGENQMYYAMSLTVKPAQGLSYDRFCELMDETDRILGGGSSYGEHRRGGSEPKTYEDALKEYQDLTEKDRLTGGYARLFCDYMVIFLGILPVFLAVTRGMRDRRCGMQELVYSRKGSSAVIIFSRFAAMLLMLLIPVLLLSVPLLTECLRHASAIGISVDLWAFAIYTLGWIMPTVMAVTAVGMFFTELTDTALGVLVQGVWWFVSALTGADAAIRGGMYGWNLIPRHNTELNRAGFEEGFAQLAANRILYVVLALALVALTTFIYSQKRKGRYRLAWKNTSRLKK</sequence>
<dbReference type="Proteomes" id="UP000274920">
    <property type="component" value="Unassembled WGS sequence"/>
</dbReference>
<keyword evidence="3" id="KW-1185">Reference proteome</keyword>
<dbReference type="RefSeq" id="WP_125129302.1">
    <property type="nucleotide sequence ID" value="NZ_RHJS01000002.1"/>
</dbReference>
<keyword evidence="1" id="KW-0472">Membrane</keyword>
<feature type="transmembrane region" description="Helical" evidence="1">
    <location>
        <begin position="247"/>
        <end position="270"/>
    </location>
</feature>
<organism evidence="2 3">
    <name type="scientific">Schaedlerella arabinosiphila</name>
    <dbReference type="NCBI Taxonomy" id="2044587"/>
    <lineage>
        <taxon>Bacteria</taxon>
        <taxon>Bacillati</taxon>
        <taxon>Bacillota</taxon>
        <taxon>Clostridia</taxon>
        <taxon>Lachnospirales</taxon>
        <taxon>Lachnospiraceae</taxon>
        <taxon>Schaedlerella</taxon>
    </lineage>
</organism>
<name>A0A3R8JSQ0_9FIRM</name>
<evidence type="ECO:0000256" key="1">
    <source>
        <dbReference type="SAM" id="Phobius"/>
    </source>
</evidence>
<keyword evidence="1" id="KW-1133">Transmembrane helix</keyword>
<gene>
    <name evidence="2" type="ORF">EBB54_24495</name>
</gene>
<feature type="transmembrane region" description="Helical" evidence="1">
    <location>
        <begin position="378"/>
        <end position="395"/>
    </location>
</feature>
<evidence type="ECO:0000313" key="3">
    <source>
        <dbReference type="Proteomes" id="UP000274920"/>
    </source>
</evidence>
<proteinExistence type="predicted"/>
<protein>
    <submittedName>
        <fullName evidence="2">ABC transporter permease</fullName>
    </submittedName>
</protein>
<feature type="transmembrane region" description="Helical" evidence="1">
    <location>
        <begin position="204"/>
        <end position="226"/>
    </location>
</feature>
<keyword evidence="1" id="KW-0812">Transmembrane</keyword>
<dbReference type="AlphaFoldDB" id="A0A3R8JSQ0"/>
<accession>A0A3R8JSQ0</accession>
<feature type="transmembrane region" description="Helical" evidence="1">
    <location>
        <begin position="322"/>
        <end position="344"/>
    </location>
</feature>
<reference evidence="2" key="1">
    <citation type="submission" date="2018-10" db="EMBL/GenBank/DDBJ databases">
        <title>Schaedlerella arabinophila gen. nov. sp. nov., isolated from the mouse intestinal tract and comparative analysis with the genome of the closely related altered Schaedler flora strain ASF502.</title>
        <authorList>
            <person name="Miyake S."/>
            <person name="Soh M."/>
            <person name="Seedorf H."/>
        </authorList>
    </citation>
    <scope>NUCLEOTIDE SEQUENCE [LARGE SCALE GENOMIC DNA]</scope>
    <source>
        <strain evidence="2">DSM 106076</strain>
    </source>
</reference>
<dbReference type="EMBL" id="RHJS01000002">
    <property type="protein sequence ID" value="RRK34141.1"/>
    <property type="molecule type" value="Genomic_DNA"/>
</dbReference>
<comment type="caution">
    <text evidence="2">The sequence shown here is derived from an EMBL/GenBank/DDBJ whole genome shotgun (WGS) entry which is preliminary data.</text>
</comment>
<feature type="transmembrane region" description="Helical" evidence="1">
    <location>
        <begin position="290"/>
        <end position="315"/>
    </location>
</feature>